<evidence type="ECO:0000256" key="6">
    <source>
        <dbReference type="ARBA" id="ARBA00023014"/>
    </source>
</evidence>
<sequence length="312" mass="35845">MINNPFPYSFDNKRYHTYNYFLKKRYHKKIAKVALNADFTCPNRDGKVGVGGCIFCSESGSGDFAGDVNDSLMEQFDKQALMMQRKWPEASFIAYFQAFTNTYAPLEVLKSRFEPFVNKENVVGIAIATRADCITEEIASYLEDLNRRTDIYVELGLQSIHDKTSKLVNRGEDFASFKKGLAILRKHNLEVCVHIINGLPYESEAMMLETAQVVGQLDIQALKIHSLYIMKHAPLYYLYQKDPFPIMQREAYIRLVVRQLEYIPPKIVIERLTGDAPGDDLVEPQWSRNKTTILNDIDKLMRAHNIIQGDLL</sequence>
<dbReference type="PANTHER" id="PTHR11135:SF1">
    <property type="entry name" value="PROTEIN YHCC"/>
    <property type="match status" value="1"/>
</dbReference>
<dbReference type="SFLD" id="SFLDG01086">
    <property type="entry name" value="elongater_protein-like"/>
    <property type="match status" value="1"/>
</dbReference>
<dbReference type="PROSITE" id="PS51918">
    <property type="entry name" value="RADICAL_SAM"/>
    <property type="match status" value="1"/>
</dbReference>
<feature type="domain" description="Radical SAM core" evidence="7">
    <location>
        <begin position="25"/>
        <end position="266"/>
    </location>
</feature>
<dbReference type="GO" id="GO:0003824">
    <property type="term" value="F:catalytic activity"/>
    <property type="evidence" value="ECO:0007669"/>
    <property type="project" value="InterPro"/>
</dbReference>
<evidence type="ECO:0000259" key="7">
    <source>
        <dbReference type="PROSITE" id="PS51918"/>
    </source>
</evidence>
<gene>
    <name evidence="8" type="ORF">FYJ79_01200</name>
</gene>
<dbReference type="GO" id="GO:0046872">
    <property type="term" value="F:metal ion binding"/>
    <property type="evidence" value="ECO:0007669"/>
    <property type="project" value="UniProtKB-KW"/>
</dbReference>
<evidence type="ECO:0000313" key="8">
    <source>
        <dbReference type="EMBL" id="MST88223.1"/>
    </source>
</evidence>
<dbReference type="InterPro" id="IPR058240">
    <property type="entry name" value="rSAM_sf"/>
</dbReference>
<dbReference type="NCBIfam" id="TIGR01212">
    <property type="entry name" value="TIGR01212 family radical SAM protein"/>
    <property type="match status" value="1"/>
</dbReference>
<evidence type="ECO:0000256" key="5">
    <source>
        <dbReference type="ARBA" id="ARBA00023004"/>
    </source>
</evidence>
<evidence type="ECO:0000313" key="9">
    <source>
        <dbReference type="Proteomes" id="UP000442619"/>
    </source>
</evidence>
<dbReference type="InterPro" id="IPR032432">
    <property type="entry name" value="Radical_SAM_C"/>
</dbReference>
<reference evidence="8 9" key="1">
    <citation type="submission" date="2019-08" db="EMBL/GenBank/DDBJ databases">
        <title>In-depth cultivation of the pig gut microbiome towards novel bacterial diversity and tailored functional studies.</title>
        <authorList>
            <person name="Wylensek D."/>
            <person name="Hitch T.C.A."/>
            <person name="Clavel T."/>
        </authorList>
    </citation>
    <scope>NUCLEOTIDE SEQUENCE [LARGE SCALE GENOMIC DNA]</scope>
    <source>
        <strain evidence="8 9">CA-Schmier-601-WT-3</strain>
    </source>
</reference>
<dbReference type="InterPro" id="IPR005911">
    <property type="entry name" value="YhcC-like"/>
</dbReference>
<keyword evidence="4" id="KW-0479">Metal-binding</keyword>
<dbReference type="Proteomes" id="UP000442619">
    <property type="component" value="Unassembled WGS sequence"/>
</dbReference>
<proteinExistence type="predicted"/>
<keyword evidence="2" id="KW-0004">4Fe-4S</keyword>
<dbReference type="InterPro" id="IPR007197">
    <property type="entry name" value="rSAM"/>
</dbReference>
<dbReference type="EMBL" id="VUNM01000002">
    <property type="protein sequence ID" value="MST88223.1"/>
    <property type="molecule type" value="Genomic_DNA"/>
</dbReference>
<evidence type="ECO:0000256" key="1">
    <source>
        <dbReference type="ARBA" id="ARBA00001966"/>
    </source>
</evidence>
<dbReference type="InterPro" id="IPR039661">
    <property type="entry name" value="ELP3"/>
</dbReference>
<dbReference type="SUPFAM" id="SSF102114">
    <property type="entry name" value="Radical SAM enzymes"/>
    <property type="match status" value="1"/>
</dbReference>
<keyword evidence="3" id="KW-0949">S-adenosyl-L-methionine</keyword>
<comment type="caution">
    <text evidence="8">The sequence shown here is derived from an EMBL/GenBank/DDBJ whole genome shotgun (WGS) entry which is preliminary data.</text>
</comment>
<protein>
    <submittedName>
        <fullName evidence="8">TIGR01212 family radical SAM protein</fullName>
    </submittedName>
</protein>
<dbReference type="Pfam" id="PF16199">
    <property type="entry name" value="Radical_SAM_C"/>
    <property type="match status" value="1"/>
</dbReference>
<comment type="cofactor">
    <cofactor evidence="1">
        <name>[4Fe-4S] cluster</name>
        <dbReference type="ChEBI" id="CHEBI:49883"/>
    </cofactor>
</comment>
<dbReference type="PANTHER" id="PTHR11135">
    <property type="entry name" value="HISTONE ACETYLTRANSFERASE-RELATED"/>
    <property type="match status" value="1"/>
</dbReference>
<accession>A0A844FRB8</accession>
<dbReference type="RefSeq" id="WP_154514170.1">
    <property type="nucleotide sequence ID" value="NZ_JAQXUV010000013.1"/>
</dbReference>
<keyword evidence="9" id="KW-1185">Reference proteome</keyword>
<dbReference type="Pfam" id="PF04055">
    <property type="entry name" value="Radical_SAM"/>
    <property type="match status" value="1"/>
</dbReference>
<dbReference type="GO" id="GO:0051539">
    <property type="term" value="F:4 iron, 4 sulfur cluster binding"/>
    <property type="evidence" value="ECO:0007669"/>
    <property type="project" value="UniProtKB-KW"/>
</dbReference>
<dbReference type="SMART" id="SM00729">
    <property type="entry name" value="Elp3"/>
    <property type="match status" value="1"/>
</dbReference>
<evidence type="ECO:0000256" key="2">
    <source>
        <dbReference type="ARBA" id="ARBA00022485"/>
    </source>
</evidence>
<name>A0A844FRB8_9FIRM</name>
<dbReference type="Gene3D" id="3.30.750.200">
    <property type="match status" value="1"/>
</dbReference>
<keyword evidence="5" id="KW-0408">Iron</keyword>
<evidence type="ECO:0000256" key="3">
    <source>
        <dbReference type="ARBA" id="ARBA00022691"/>
    </source>
</evidence>
<organism evidence="8 9">
    <name type="scientific">Sharpea porci</name>
    <dbReference type="NCBI Taxonomy" id="2652286"/>
    <lineage>
        <taxon>Bacteria</taxon>
        <taxon>Bacillati</taxon>
        <taxon>Bacillota</taxon>
        <taxon>Erysipelotrichia</taxon>
        <taxon>Erysipelotrichales</taxon>
        <taxon>Coprobacillaceae</taxon>
        <taxon>Sharpea</taxon>
    </lineage>
</organism>
<keyword evidence="6" id="KW-0411">Iron-sulfur</keyword>
<dbReference type="SFLD" id="SFLDS00029">
    <property type="entry name" value="Radical_SAM"/>
    <property type="match status" value="1"/>
</dbReference>
<dbReference type="SFLD" id="SFLDG01091">
    <property type="entry name" value="uncharacterized_CHP01210-like"/>
    <property type="match status" value="1"/>
</dbReference>
<dbReference type="AlphaFoldDB" id="A0A844FRB8"/>
<dbReference type="InterPro" id="IPR006638">
    <property type="entry name" value="Elp3/MiaA/NifB-like_rSAM"/>
</dbReference>
<evidence type="ECO:0000256" key="4">
    <source>
        <dbReference type="ARBA" id="ARBA00022723"/>
    </source>
</evidence>